<name>A0AAD8XTR7_9STRA</name>
<proteinExistence type="predicted"/>
<feature type="signal peptide" evidence="1">
    <location>
        <begin position="1"/>
        <end position="20"/>
    </location>
</feature>
<gene>
    <name evidence="2" type="ORF">QTG54_015829</name>
</gene>
<keyword evidence="3" id="KW-1185">Reference proteome</keyword>
<feature type="chain" id="PRO_5042205531" evidence="1">
    <location>
        <begin position="21"/>
        <end position="257"/>
    </location>
</feature>
<sequence>MKTSTILICSSLAAAFVADAREMQTNLKGAVQAATSDEFYNLDTDPPVATENYVAYIGDSSYTYQFRMDLSSPLLMSNDGKAKIDKCIGWDSNVSPTNYTWYGISFQLPEDAKRIDKDWNNALAQPLKEDGYEQPFTLQLFNDTAEGVAKLNFTTSADRPIIRARINNGLFWDTLTFDFADGSNYAEQQLQQSVSCITRESEDGTSRTYTSVVNPILTVSLERLSAPSPPEPEPSSSAMVGTFFAIIALASSAFVLL</sequence>
<evidence type="ECO:0000313" key="2">
    <source>
        <dbReference type="EMBL" id="KAK1733414.1"/>
    </source>
</evidence>
<dbReference type="EMBL" id="JATAAI010000049">
    <property type="protein sequence ID" value="KAK1733414.1"/>
    <property type="molecule type" value="Genomic_DNA"/>
</dbReference>
<reference evidence="2" key="1">
    <citation type="submission" date="2023-06" db="EMBL/GenBank/DDBJ databases">
        <title>Survivors Of The Sea: Transcriptome response of Skeletonema marinoi to long-term dormancy.</title>
        <authorList>
            <person name="Pinder M.I.M."/>
            <person name="Kourtchenko O."/>
            <person name="Robertson E.K."/>
            <person name="Larsson T."/>
            <person name="Maumus F."/>
            <person name="Osuna-Cruz C.M."/>
            <person name="Vancaester E."/>
            <person name="Stenow R."/>
            <person name="Vandepoele K."/>
            <person name="Ploug H."/>
            <person name="Bruchert V."/>
            <person name="Godhe A."/>
            <person name="Topel M."/>
        </authorList>
    </citation>
    <scope>NUCLEOTIDE SEQUENCE</scope>
    <source>
        <strain evidence="2">R05AC</strain>
    </source>
</reference>
<keyword evidence="1" id="KW-0732">Signal</keyword>
<evidence type="ECO:0000313" key="3">
    <source>
        <dbReference type="Proteomes" id="UP001224775"/>
    </source>
</evidence>
<dbReference type="AlphaFoldDB" id="A0AAD8XTR7"/>
<accession>A0AAD8XTR7</accession>
<dbReference type="Proteomes" id="UP001224775">
    <property type="component" value="Unassembled WGS sequence"/>
</dbReference>
<organism evidence="2 3">
    <name type="scientific">Skeletonema marinoi</name>
    <dbReference type="NCBI Taxonomy" id="267567"/>
    <lineage>
        <taxon>Eukaryota</taxon>
        <taxon>Sar</taxon>
        <taxon>Stramenopiles</taxon>
        <taxon>Ochrophyta</taxon>
        <taxon>Bacillariophyta</taxon>
        <taxon>Coscinodiscophyceae</taxon>
        <taxon>Thalassiosirophycidae</taxon>
        <taxon>Thalassiosirales</taxon>
        <taxon>Skeletonemataceae</taxon>
        <taxon>Skeletonema</taxon>
        <taxon>Skeletonema marinoi-dohrnii complex</taxon>
    </lineage>
</organism>
<comment type="caution">
    <text evidence="2">The sequence shown here is derived from an EMBL/GenBank/DDBJ whole genome shotgun (WGS) entry which is preliminary data.</text>
</comment>
<evidence type="ECO:0000256" key="1">
    <source>
        <dbReference type="SAM" id="SignalP"/>
    </source>
</evidence>
<protein>
    <submittedName>
        <fullName evidence="2">Uncharacterized protein</fullName>
    </submittedName>
</protein>